<evidence type="ECO:0000256" key="5">
    <source>
        <dbReference type="ARBA" id="ARBA00022741"/>
    </source>
</evidence>
<sequence length="466" mass="50973">MAIAAAVSSNDLLKGVPENVLRELQKIKSMFTINRETLRTVTDKFVTELENGLSSHGNEIPMNITWATGKPTGQEQGTFITIDLGGTNLRVCKVELTEELGGYEITQRKFKLPVQLRQGTVDDLWALIADKLEEFLESQYIAKGTEALPLAFTFSYPVTQDNIRHGVLQRWTKGFNISGVEGHDVVAQLEHVIAQRNLPLKIVALVNDTTGTLMATAYNDPQVKIGSIFGTGCNAAYIEDCGSIPKIASYGLPAGKEMAINTEYGAFDNSHSVLPRNMFDETIDSTSPRPGQQTYEKMVAALYLGELVRLIIFHLHHTTGLFAGCDLSRLDCIHSMESSFLSAMEGDPLDSMEETRALFREQFDIEPKLRELKICRLVAEIVCTRAARLYACGIAAICKKKGIESCHVAVDGSAFSKYPLFKERAAAALPEILDWPYASKDLVTLCPAEDGSAVGAALIAALSGSD</sequence>
<dbReference type="GO" id="GO:0005536">
    <property type="term" value="F:D-glucose binding"/>
    <property type="evidence" value="ECO:0007669"/>
    <property type="project" value="InterPro"/>
</dbReference>
<keyword evidence="8 11" id="KW-0324">Glycolysis</keyword>
<protein>
    <recommendedName>
        <fullName evidence="11">Phosphotransferase</fullName>
        <ecNumber evidence="11">2.7.1.-</ecNumber>
    </recommendedName>
</protein>
<dbReference type="GO" id="GO:0005524">
    <property type="term" value="F:ATP binding"/>
    <property type="evidence" value="ECO:0007669"/>
    <property type="project" value="UniProtKB-UniRule"/>
</dbReference>
<dbReference type="GO" id="GO:0006006">
    <property type="term" value="P:glucose metabolic process"/>
    <property type="evidence" value="ECO:0007669"/>
    <property type="project" value="TreeGrafter"/>
</dbReference>
<dbReference type="GO" id="GO:0019158">
    <property type="term" value="F:mannokinase activity"/>
    <property type="evidence" value="ECO:0007669"/>
    <property type="project" value="TreeGrafter"/>
</dbReference>
<evidence type="ECO:0000313" key="14">
    <source>
        <dbReference type="EMBL" id="KAB8271103.1"/>
    </source>
</evidence>
<evidence type="ECO:0000256" key="11">
    <source>
        <dbReference type="RuleBase" id="RU362007"/>
    </source>
</evidence>
<evidence type="ECO:0000313" key="15">
    <source>
        <dbReference type="Proteomes" id="UP000326289"/>
    </source>
</evidence>
<dbReference type="FunFam" id="3.40.367.20:FF:000004">
    <property type="entry name" value="Phosphotransferase"/>
    <property type="match status" value="1"/>
</dbReference>
<evidence type="ECO:0000256" key="2">
    <source>
        <dbReference type="ARBA" id="ARBA00005028"/>
    </source>
</evidence>
<proteinExistence type="inferred from homology"/>
<evidence type="ECO:0000256" key="7">
    <source>
        <dbReference type="ARBA" id="ARBA00022840"/>
    </source>
</evidence>
<evidence type="ECO:0000256" key="6">
    <source>
        <dbReference type="ARBA" id="ARBA00022777"/>
    </source>
</evidence>
<dbReference type="FunFam" id="3.30.420.40:FF:000092">
    <property type="entry name" value="Phosphotransferase"/>
    <property type="match status" value="1"/>
</dbReference>
<dbReference type="InterPro" id="IPR022672">
    <property type="entry name" value="Hexokinase_N"/>
</dbReference>
<dbReference type="Gene3D" id="1.10.287.1250">
    <property type="match status" value="1"/>
</dbReference>
<feature type="domain" description="Hexokinase C-terminal" evidence="13">
    <location>
        <begin position="224"/>
        <end position="462"/>
    </location>
</feature>
<comment type="pathway">
    <text evidence="1">Carbohydrate degradation; glycolysis; D-glyceraldehyde 3-phosphate and glycerone phosphate from D-glucose: step 1/4.</text>
</comment>
<name>A0A5N6J0H3_9EURO</name>
<comment type="catalytic activity">
    <reaction evidence="10">
        <text>D-fructose + ATP = D-fructose 6-phosphate + ADP + H(+)</text>
        <dbReference type="Rhea" id="RHEA:16125"/>
        <dbReference type="ChEBI" id="CHEBI:15378"/>
        <dbReference type="ChEBI" id="CHEBI:30616"/>
        <dbReference type="ChEBI" id="CHEBI:37721"/>
        <dbReference type="ChEBI" id="CHEBI:61527"/>
        <dbReference type="ChEBI" id="CHEBI:456216"/>
        <dbReference type="EC" id="2.7.1.1"/>
    </reaction>
    <physiologicalReaction direction="left-to-right" evidence="10">
        <dbReference type="Rhea" id="RHEA:16126"/>
    </physiologicalReaction>
</comment>
<comment type="pathway">
    <text evidence="2">Carbohydrate metabolism; hexose metabolism.</text>
</comment>
<dbReference type="GO" id="GO:0005829">
    <property type="term" value="C:cytosol"/>
    <property type="evidence" value="ECO:0007669"/>
    <property type="project" value="TreeGrafter"/>
</dbReference>
<dbReference type="PANTHER" id="PTHR19443">
    <property type="entry name" value="HEXOKINASE"/>
    <property type="match status" value="1"/>
</dbReference>
<dbReference type="SUPFAM" id="SSF53067">
    <property type="entry name" value="Actin-like ATPase domain"/>
    <property type="match status" value="2"/>
</dbReference>
<dbReference type="Pfam" id="PF00349">
    <property type="entry name" value="Hexokinase_1"/>
    <property type="match status" value="1"/>
</dbReference>
<gene>
    <name evidence="14" type="ORF">BDV30DRAFT_240881</name>
</gene>
<dbReference type="EC" id="2.7.1.-" evidence="11"/>
<dbReference type="Pfam" id="PF03727">
    <property type="entry name" value="Hexokinase_2"/>
    <property type="match status" value="1"/>
</dbReference>
<evidence type="ECO:0000256" key="1">
    <source>
        <dbReference type="ARBA" id="ARBA00004888"/>
    </source>
</evidence>
<dbReference type="PANTHER" id="PTHR19443:SF16">
    <property type="entry name" value="HEXOKINASE TYPE 1-RELATED"/>
    <property type="match status" value="1"/>
</dbReference>
<dbReference type="InterPro" id="IPR043129">
    <property type="entry name" value="ATPase_NBD"/>
</dbReference>
<dbReference type="GO" id="GO:0004340">
    <property type="term" value="F:glucokinase activity"/>
    <property type="evidence" value="ECO:0007669"/>
    <property type="project" value="TreeGrafter"/>
</dbReference>
<dbReference type="InterPro" id="IPR001312">
    <property type="entry name" value="Hexokinase"/>
</dbReference>
<accession>A0A5N6J0H3</accession>
<evidence type="ECO:0000259" key="13">
    <source>
        <dbReference type="Pfam" id="PF03727"/>
    </source>
</evidence>
<dbReference type="InterPro" id="IPR022673">
    <property type="entry name" value="Hexokinase_C"/>
</dbReference>
<dbReference type="PROSITE" id="PS51748">
    <property type="entry name" value="HEXOKINASE_2"/>
    <property type="match status" value="1"/>
</dbReference>
<dbReference type="Proteomes" id="UP000326289">
    <property type="component" value="Unassembled WGS sequence"/>
</dbReference>
<comment type="similarity">
    <text evidence="3 11">Belongs to the hexokinase family.</text>
</comment>
<keyword evidence="4 11" id="KW-0808">Transferase</keyword>
<keyword evidence="5 11" id="KW-0547">Nucleotide-binding</keyword>
<dbReference type="GO" id="GO:0008865">
    <property type="term" value="F:fructokinase activity"/>
    <property type="evidence" value="ECO:0007669"/>
    <property type="project" value="TreeGrafter"/>
</dbReference>
<dbReference type="EMBL" id="ML732821">
    <property type="protein sequence ID" value="KAB8271103.1"/>
    <property type="molecule type" value="Genomic_DNA"/>
</dbReference>
<dbReference type="Gene3D" id="3.30.420.40">
    <property type="match status" value="1"/>
</dbReference>
<keyword evidence="15" id="KW-1185">Reference proteome</keyword>
<dbReference type="GO" id="GO:0001678">
    <property type="term" value="P:intracellular glucose homeostasis"/>
    <property type="evidence" value="ECO:0007669"/>
    <property type="project" value="InterPro"/>
</dbReference>
<dbReference type="GO" id="GO:0006096">
    <property type="term" value="P:glycolytic process"/>
    <property type="evidence" value="ECO:0007669"/>
    <property type="project" value="UniProtKB-UniPathway"/>
</dbReference>
<dbReference type="Gene3D" id="3.40.367.20">
    <property type="match status" value="1"/>
</dbReference>
<reference evidence="14 15" key="1">
    <citation type="submission" date="2019-04" db="EMBL/GenBank/DDBJ databases">
        <title>Fungal friends and foes A comparative genomics study of 23 Aspergillus species from section Flavi.</title>
        <authorList>
            <consortium name="DOE Joint Genome Institute"/>
            <person name="Kjaerbolling I."/>
            <person name="Vesth T.C."/>
            <person name="Frisvad J.C."/>
            <person name="Nybo J.L."/>
            <person name="Theobald S."/>
            <person name="Kildgaard S."/>
            <person name="Petersen T.I."/>
            <person name="Kuo A."/>
            <person name="Sato A."/>
            <person name="Lyhne E.K."/>
            <person name="Kogle M.E."/>
            <person name="Wiebenga A."/>
            <person name="Kun R.S."/>
            <person name="Lubbers R.J."/>
            <person name="Makela M.R."/>
            <person name="Barry K."/>
            <person name="Chovatia M."/>
            <person name="Clum A."/>
            <person name="Daum C."/>
            <person name="Haridas S."/>
            <person name="He G."/>
            <person name="LaButti K."/>
            <person name="Lipzen A."/>
            <person name="Mondo S."/>
            <person name="Pangilinan J."/>
            <person name="Riley R."/>
            <person name="Salamov A."/>
            <person name="Simmons B.A."/>
            <person name="Magnuson J.K."/>
            <person name="Henrissat B."/>
            <person name="Mortensen U.H."/>
            <person name="Larsen T.O."/>
            <person name="De vries R.P."/>
            <person name="Grigoriev I.V."/>
            <person name="Machida M."/>
            <person name="Baker S.E."/>
            <person name="Andersen M.R."/>
        </authorList>
    </citation>
    <scope>NUCLEOTIDE SEQUENCE [LARGE SCALE GENOMIC DNA]</scope>
    <source>
        <strain evidence="14 15">CBS 117635</strain>
    </source>
</reference>
<dbReference type="PRINTS" id="PR00475">
    <property type="entry name" value="HEXOKINASE"/>
</dbReference>
<evidence type="ECO:0000256" key="3">
    <source>
        <dbReference type="ARBA" id="ARBA00009225"/>
    </source>
</evidence>
<keyword evidence="7 11" id="KW-0067">ATP-binding</keyword>
<feature type="domain" description="Hexokinase N-terminal" evidence="12">
    <location>
        <begin position="24"/>
        <end position="218"/>
    </location>
</feature>
<comment type="catalytic activity">
    <reaction evidence="9">
        <text>a D-hexose + ATP = a D-hexose 6-phosphate + ADP + H(+)</text>
        <dbReference type="Rhea" id="RHEA:22740"/>
        <dbReference type="ChEBI" id="CHEBI:4194"/>
        <dbReference type="ChEBI" id="CHEBI:15378"/>
        <dbReference type="ChEBI" id="CHEBI:30616"/>
        <dbReference type="ChEBI" id="CHEBI:229467"/>
        <dbReference type="ChEBI" id="CHEBI:456216"/>
        <dbReference type="EC" id="2.7.1.1"/>
    </reaction>
    <physiologicalReaction direction="left-to-right" evidence="9">
        <dbReference type="Rhea" id="RHEA:22741"/>
    </physiologicalReaction>
</comment>
<evidence type="ECO:0000256" key="9">
    <source>
        <dbReference type="ARBA" id="ARBA00044613"/>
    </source>
</evidence>
<evidence type="ECO:0000256" key="4">
    <source>
        <dbReference type="ARBA" id="ARBA00022679"/>
    </source>
</evidence>
<dbReference type="UniPathway" id="UPA00109">
    <property type="reaction ID" value="UER00180"/>
</dbReference>
<dbReference type="GO" id="GO:0006013">
    <property type="term" value="P:mannose metabolic process"/>
    <property type="evidence" value="ECO:0007669"/>
    <property type="project" value="TreeGrafter"/>
</dbReference>
<keyword evidence="6 11" id="KW-0418">Kinase</keyword>
<evidence type="ECO:0000256" key="10">
    <source>
        <dbReference type="ARBA" id="ARBA00047905"/>
    </source>
</evidence>
<evidence type="ECO:0000256" key="8">
    <source>
        <dbReference type="ARBA" id="ARBA00023152"/>
    </source>
</evidence>
<dbReference type="GO" id="GO:0005739">
    <property type="term" value="C:mitochondrion"/>
    <property type="evidence" value="ECO:0007669"/>
    <property type="project" value="TreeGrafter"/>
</dbReference>
<evidence type="ECO:0000259" key="12">
    <source>
        <dbReference type="Pfam" id="PF00349"/>
    </source>
</evidence>
<dbReference type="AlphaFoldDB" id="A0A5N6J0H3"/>
<organism evidence="14 15">
    <name type="scientific">Aspergillus minisclerotigenes</name>
    <dbReference type="NCBI Taxonomy" id="656917"/>
    <lineage>
        <taxon>Eukaryota</taxon>
        <taxon>Fungi</taxon>
        <taxon>Dikarya</taxon>
        <taxon>Ascomycota</taxon>
        <taxon>Pezizomycotina</taxon>
        <taxon>Eurotiomycetes</taxon>
        <taxon>Eurotiomycetidae</taxon>
        <taxon>Eurotiales</taxon>
        <taxon>Aspergillaceae</taxon>
        <taxon>Aspergillus</taxon>
        <taxon>Aspergillus subgen. Circumdati</taxon>
    </lineage>
</organism>